<evidence type="ECO:0000313" key="2">
    <source>
        <dbReference type="Proteomes" id="UP001336835"/>
    </source>
</evidence>
<dbReference type="EMBL" id="JAZDQT010000001">
    <property type="protein sequence ID" value="MEE1943954.1"/>
    <property type="molecule type" value="Genomic_DNA"/>
</dbReference>
<sequence>MKNTILVKQMEIKLNIPEYSTEQGLRSIWEDGFEIETEIIDNEIVIKANRAGLISLAKQLLTLAHDNVPSSCHFHLDEHSGLETGSKNLIIEKS</sequence>
<proteinExistence type="predicted"/>
<evidence type="ECO:0000313" key="1">
    <source>
        <dbReference type="EMBL" id="MEE1943954.1"/>
    </source>
</evidence>
<gene>
    <name evidence="1" type="ORF">VRU48_02465</name>
</gene>
<name>A0ABU7I3I1_9SPHI</name>
<accession>A0ABU7I3I1</accession>
<comment type="caution">
    <text evidence="1">The sequence shown here is derived from an EMBL/GenBank/DDBJ whole genome shotgun (WGS) entry which is preliminary data.</text>
</comment>
<dbReference type="RefSeq" id="WP_330106341.1">
    <property type="nucleotide sequence ID" value="NZ_JAZDQT010000001.1"/>
</dbReference>
<protein>
    <submittedName>
        <fullName evidence="1">Uncharacterized protein</fullName>
    </submittedName>
</protein>
<keyword evidence="2" id="KW-1185">Reference proteome</keyword>
<dbReference type="Proteomes" id="UP001336835">
    <property type="component" value="Unassembled WGS sequence"/>
</dbReference>
<dbReference type="Pfam" id="PF15566">
    <property type="entry name" value="Imm32"/>
    <property type="match status" value="1"/>
</dbReference>
<organism evidence="1 2">
    <name type="scientific">Pedobacter albus</name>
    <dbReference type="NCBI Taxonomy" id="3113905"/>
    <lineage>
        <taxon>Bacteria</taxon>
        <taxon>Pseudomonadati</taxon>
        <taxon>Bacteroidota</taxon>
        <taxon>Sphingobacteriia</taxon>
        <taxon>Sphingobacteriales</taxon>
        <taxon>Sphingobacteriaceae</taxon>
        <taxon>Pedobacter</taxon>
    </lineage>
</organism>
<reference evidence="1 2" key="1">
    <citation type="submission" date="2024-01" db="EMBL/GenBank/DDBJ databases">
        <title>Pedobacter sp. nov., isolated from fresh soil.</title>
        <authorList>
            <person name="Le N.T.T."/>
        </authorList>
    </citation>
    <scope>NUCLEOTIDE SEQUENCE [LARGE SCALE GENOMIC DNA]</scope>
    <source>
        <strain evidence="1 2">KR3-3</strain>
    </source>
</reference>
<dbReference type="InterPro" id="IPR029083">
    <property type="entry name" value="Imm32"/>
</dbReference>